<reference evidence="1" key="1">
    <citation type="submission" date="2022-06" db="EMBL/GenBank/DDBJ databases">
        <title>Phylogenomic reconstructions and comparative analyses of Kickxellomycotina fungi.</title>
        <authorList>
            <person name="Reynolds N.K."/>
            <person name="Stajich J.E."/>
            <person name="Barry K."/>
            <person name="Grigoriev I.V."/>
            <person name="Crous P."/>
            <person name="Smith M.E."/>
        </authorList>
    </citation>
    <scope>NUCLEOTIDE SEQUENCE</scope>
    <source>
        <strain evidence="1">RSA 2271</strain>
    </source>
</reference>
<organism evidence="1 2">
    <name type="scientific">Spiromyces aspiralis</name>
    <dbReference type="NCBI Taxonomy" id="68401"/>
    <lineage>
        <taxon>Eukaryota</taxon>
        <taxon>Fungi</taxon>
        <taxon>Fungi incertae sedis</taxon>
        <taxon>Zoopagomycota</taxon>
        <taxon>Kickxellomycotina</taxon>
        <taxon>Kickxellomycetes</taxon>
        <taxon>Kickxellales</taxon>
        <taxon>Kickxellaceae</taxon>
        <taxon>Spiromyces</taxon>
    </lineage>
</organism>
<sequence length="988" mass="109794">MPVDRDRRAKTPMSIYKYYDYDAYEYDPQQYFSDTQQPHPPPAPSSQPYPHDRHQQQQQIQHQRSPPQAHARLPLRLQKSTSDLDTQYRQQRQHFPPPPTNGGVAVTGYYRQRHDPSSALPPPPRPHAPSQRHQYQQAPPGQFNSGRSTPAMSSDGHHYYYPNDSGDIGAPSQEARPEPNYARGFSGGSGQDLRHEGQDDVEDRPTALGEGMQGVSDHFEQLKLQDRQHQQHQQQHQRPQQYPAHHETQSNTVSPQGAPLTAVDSGLRPQTSQGIHHQPQGWKAPWKGTRYAGAAHPSQRTQRELRLEAEYDDDDGAIEENGPVGIDSTLFPTDDKQISWIMRSGTLSKSASNLALQAATGPSQVPRPSQSRMQQQAPQQAPGADEAIEGPAMINRHPAQPSFHHQQQQQQQHPHLPHTKVATFDEPVNRPILQSQQLQWRDQQPSPQQAPKPPQHHQYDLPPPGTTQSYNRAPYPRPGPPPPPSQYAVRPRPQQHLQLMQVPQGHYPPDQPSPSTSIGSTASSYHGYPAPPHAMGYHQSSPTLPERPPLQAQTHHQVPTSSPESPYYVQSQHSPIPHPQNATMPANGATAVASIDNRQQEEQPSRGASPPPTMQEIGFKYQIAKNSKDPQERLEIAHYILDHAQEVAAQEANPKARAKRYMDICDRALKILAKIKGSGRGGPAAEALFILGSAYSQGDYSLKRDDTRAFELYQQAAKQSHPEATYRTAVCYELGAGCRRDSARAIQFYRKSASQGCVPAMYKLGVILLKGLLNTSPAPREAVTWLKRAAEAADEQYPHALHELALCYEKGGIPGLIEDIAYAKELHVKAAQLGYVPSQVRLGLAYEYGTLGCEVDAASSISWYTKAAEKGDPDAELALSGWYLTGAEPVLPQNDVEAYLWAQRAAQKGLPKAEYAMGYYTESGIGLPRGQPNLEEAMVWYKRAAQHGNKRAIQRLSELKQIGHKPGRPMARPKRGHAGLQDEGCKVM</sequence>
<name>A0ACC1HUL7_9FUNG</name>
<gene>
    <name evidence="1" type="ORF">EV182_000356</name>
</gene>
<dbReference type="EMBL" id="JAMZIH010000013">
    <property type="protein sequence ID" value="KAJ1680263.1"/>
    <property type="molecule type" value="Genomic_DNA"/>
</dbReference>
<accession>A0ACC1HUL7</accession>
<evidence type="ECO:0000313" key="2">
    <source>
        <dbReference type="Proteomes" id="UP001145114"/>
    </source>
</evidence>
<proteinExistence type="predicted"/>
<keyword evidence="2" id="KW-1185">Reference proteome</keyword>
<evidence type="ECO:0000313" key="1">
    <source>
        <dbReference type="EMBL" id="KAJ1680263.1"/>
    </source>
</evidence>
<dbReference type="Proteomes" id="UP001145114">
    <property type="component" value="Unassembled WGS sequence"/>
</dbReference>
<protein>
    <submittedName>
        <fullName evidence="1">Uncharacterized protein</fullName>
    </submittedName>
</protein>
<comment type="caution">
    <text evidence="1">The sequence shown here is derived from an EMBL/GenBank/DDBJ whole genome shotgun (WGS) entry which is preliminary data.</text>
</comment>